<reference evidence="1" key="1">
    <citation type="journal article" date="2020" name="Fungal Divers.">
        <title>Resolving the Mortierellaceae phylogeny through synthesis of multi-gene phylogenetics and phylogenomics.</title>
        <authorList>
            <person name="Vandepol N."/>
            <person name="Liber J."/>
            <person name="Desiro A."/>
            <person name="Na H."/>
            <person name="Kennedy M."/>
            <person name="Barry K."/>
            <person name="Grigoriev I.V."/>
            <person name="Miller A.N."/>
            <person name="O'Donnell K."/>
            <person name="Stajich J.E."/>
            <person name="Bonito G."/>
        </authorList>
    </citation>
    <scope>NUCLEOTIDE SEQUENCE</scope>
    <source>
        <strain evidence="1">MES-2147</strain>
    </source>
</reference>
<protein>
    <submittedName>
        <fullName evidence="1">Uncharacterized protein</fullName>
    </submittedName>
</protein>
<dbReference type="AlphaFoldDB" id="A0A9P6MDM1"/>
<dbReference type="EMBL" id="JAAAHW010001933">
    <property type="protein sequence ID" value="KAF9993148.1"/>
    <property type="molecule type" value="Genomic_DNA"/>
</dbReference>
<evidence type="ECO:0000313" key="1">
    <source>
        <dbReference type="EMBL" id="KAF9993148.1"/>
    </source>
</evidence>
<comment type="caution">
    <text evidence="1">The sequence shown here is derived from an EMBL/GenBank/DDBJ whole genome shotgun (WGS) entry which is preliminary data.</text>
</comment>
<feature type="non-terminal residue" evidence="1">
    <location>
        <position position="73"/>
    </location>
</feature>
<sequence>MEAVTKMLAETTLRNVAYYGPSAAVVANPLDDENLWGPQLGSTSTESDVYVPEEMQILPNSSTREDLTRLYYE</sequence>
<gene>
    <name evidence="1" type="ORF">BGZ65_011387</name>
</gene>
<evidence type="ECO:0000313" key="2">
    <source>
        <dbReference type="Proteomes" id="UP000749646"/>
    </source>
</evidence>
<proteinExistence type="predicted"/>
<name>A0A9P6MDM1_9FUNG</name>
<dbReference type="Proteomes" id="UP000749646">
    <property type="component" value="Unassembled WGS sequence"/>
</dbReference>
<keyword evidence="2" id="KW-1185">Reference proteome</keyword>
<organism evidence="1 2">
    <name type="scientific">Modicella reniformis</name>
    <dbReference type="NCBI Taxonomy" id="1440133"/>
    <lineage>
        <taxon>Eukaryota</taxon>
        <taxon>Fungi</taxon>
        <taxon>Fungi incertae sedis</taxon>
        <taxon>Mucoromycota</taxon>
        <taxon>Mortierellomycotina</taxon>
        <taxon>Mortierellomycetes</taxon>
        <taxon>Mortierellales</taxon>
        <taxon>Mortierellaceae</taxon>
        <taxon>Modicella</taxon>
    </lineage>
</organism>
<accession>A0A9P6MDM1</accession>